<dbReference type="PANTHER" id="PTHR46299">
    <property type="entry name" value="VON WILLEBRAND FACTOR A DOMAIN-CONTAINING PROTEIN 5B2-RELATED"/>
    <property type="match status" value="1"/>
</dbReference>
<dbReference type="InterPro" id="IPR052627">
    <property type="entry name" value="VWA_domain-containing"/>
</dbReference>
<feature type="compositionally biased region" description="Polar residues" evidence="1">
    <location>
        <begin position="61"/>
        <end position="74"/>
    </location>
</feature>
<feature type="non-terminal residue" evidence="2">
    <location>
        <position position="1"/>
    </location>
</feature>
<protein>
    <submittedName>
        <fullName evidence="2">Uncharacterized protein</fullName>
    </submittedName>
</protein>
<dbReference type="EMBL" id="JAMKFB020000002">
    <property type="protein sequence ID" value="KAL0201428.1"/>
    <property type="molecule type" value="Genomic_DNA"/>
</dbReference>
<reference evidence="2 3" key="1">
    <citation type="submission" date="2024-05" db="EMBL/GenBank/DDBJ databases">
        <title>Genome sequencing and assembly of Indian major carp, Cirrhinus mrigala (Hamilton, 1822).</title>
        <authorList>
            <person name="Mohindra V."/>
            <person name="Chowdhury L.M."/>
            <person name="Lal K."/>
            <person name="Jena J.K."/>
        </authorList>
    </citation>
    <scope>NUCLEOTIDE SEQUENCE [LARGE SCALE GENOMIC DNA]</scope>
    <source>
        <strain evidence="2">CM1030</strain>
        <tissue evidence="2">Blood</tissue>
    </source>
</reference>
<feature type="compositionally biased region" description="Basic and acidic residues" evidence="1">
    <location>
        <begin position="50"/>
        <end position="60"/>
    </location>
</feature>
<feature type="region of interest" description="Disordered" evidence="1">
    <location>
        <begin position="46"/>
        <end position="74"/>
    </location>
</feature>
<dbReference type="AlphaFoldDB" id="A0ABD0RSB4"/>
<dbReference type="Proteomes" id="UP001529510">
    <property type="component" value="Unassembled WGS sequence"/>
</dbReference>
<keyword evidence="3" id="KW-1185">Reference proteome</keyword>
<accession>A0ABD0RSB4</accession>
<feature type="non-terminal residue" evidence="2">
    <location>
        <position position="170"/>
    </location>
</feature>
<name>A0ABD0RSB4_CIRMR</name>
<gene>
    <name evidence="2" type="ORF">M9458_004615</name>
</gene>
<evidence type="ECO:0000313" key="3">
    <source>
        <dbReference type="Proteomes" id="UP001529510"/>
    </source>
</evidence>
<comment type="caution">
    <text evidence="2">The sequence shown here is derived from an EMBL/GenBank/DDBJ whole genome shotgun (WGS) entry which is preliminary data.</text>
</comment>
<evidence type="ECO:0000313" key="2">
    <source>
        <dbReference type="EMBL" id="KAL0201428.1"/>
    </source>
</evidence>
<evidence type="ECO:0000256" key="1">
    <source>
        <dbReference type="SAM" id="MobiDB-lite"/>
    </source>
</evidence>
<organism evidence="2 3">
    <name type="scientific">Cirrhinus mrigala</name>
    <name type="common">Mrigala</name>
    <dbReference type="NCBI Taxonomy" id="683832"/>
    <lineage>
        <taxon>Eukaryota</taxon>
        <taxon>Metazoa</taxon>
        <taxon>Chordata</taxon>
        <taxon>Craniata</taxon>
        <taxon>Vertebrata</taxon>
        <taxon>Euteleostomi</taxon>
        <taxon>Actinopterygii</taxon>
        <taxon>Neopterygii</taxon>
        <taxon>Teleostei</taxon>
        <taxon>Ostariophysi</taxon>
        <taxon>Cypriniformes</taxon>
        <taxon>Cyprinidae</taxon>
        <taxon>Labeoninae</taxon>
        <taxon>Labeonini</taxon>
        <taxon>Cirrhinus</taxon>
    </lineage>
</organism>
<dbReference type="PANTHER" id="PTHR46299:SF2">
    <property type="entry name" value="VON WILLEBRAND FACTOR A DOMAIN-CONTAINING PROTEIN 5B2"/>
    <property type="match status" value="1"/>
</dbReference>
<sequence>LLDESRRRQKALARSALAGRSFSSPQGDLDMHRLRRALEKVSFEQAVGGRLEESDTDTHSTSRGGLSHPSLTDSNGLLFPASPLDWDTFTDPECLFSAAPPGEFQASGAQCRSVIHGMLGGRAVSWEVRVDLSATLQTRTGSWDEIIHQLTARSVIRDFENMAEKETDIE</sequence>
<proteinExistence type="predicted"/>